<gene>
    <name evidence="3" type="ORF">OPS25_00205</name>
</gene>
<organism evidence="3 4">
    <name type="scientific">Alteromonas aquimaris</name>
    <dbReference type="NCBI Taxonomy" id="2998417"/>
    <lineage>
        <taxon>Bacteria</taxon>
        <taxon>Pseudomonadati</taxon>
        <taxon>Pseudomonadota</taxon>
        <taxon>Gammaproteobacteria</taxon>
        <taxon>Alteromonadales</taxon>
        <taxon>Alteromonadaceae</taxon>
        <taxon>Alteromonas/Salinimonas group</taxon>
        <taxon>Alteromonas</taxon>
    </lineage>
</organism>
<dbReference type="Pfam" id="PF09509">
    <property type="entry name" value="Hypoth_Ymh"/>
    <property type="match status" value="1"/>
</dbReference>
<reference evidence="3" key="1">
    <citation type="submission" date="2022-11" db="EMBL/GenBank/DDBJ databases">
        <title>Alteromonas sp. nov., isolated from sea water of the Qingdao.</title>
        <authorList>
            <person name="Wang Q."/>
        </authorList>
    </citation>
    <scope>NUCLEOTIDE SEQUENCE</scope>
    <source>
        <strain evidence="3">ASW11-7</strain>
    </source>
</reference>
<feature type="compositionally biased region" description="Polar residues" evidence="1">
    <location>
        <begin position="1"/>
        <end position="15"/>
    </location>
</feature>
<name>A0ABT3P480_9ALTE</name>
<evidence type="ECO:0000313" key="3">
    <source>
        <dbReference type="EMBL" id="MCW8106921.1"/>
    </source>
</evidence>
<feature type="non-terminal residue" evidence="3">
    <location>
        <position position="1"/>
    </location>
</feature>
<protein>
    <submittedName>
        <fullName evidence="3">TIGR02391 family protein</fullName>
    </submittedName>
</protein>
<evidence type="ECO:0000259" key="2">
    <source>
        <dbReference type="Pfam" id="PF09509"/>
    </source>
</evidence>
<keyword evidence="4" id="KW-1185">Reference proteome</keyword>
<comment type="caution">
    <text evidence="3">The sequence shown here is derived from an EMBL/GenBank/DDBJ whole genome shotgun (WGS) entry which is preliminary data.</text>
</comment>
<dbReference type="RefSeq" id="WP_265615628.1">
    <property type="nucleotide sequence ID" value="NZ_JAPFRD010000002.1"/>
</dbReference>
<proteinExistence type="predicted"/>
<feature type="region of interest" description="Disordered" evidence="1">
    <location>
        <begin position="1"/>
        <end position="22"/>
    </location>
</feature>
<dbReference type="EMBL" id="JAPFRD010000002">
    <property type="protein sequence ID" value="MCW8106921.1"/>
    <property type="molecule type" value="Genomic_DNA"/>
</dbReference>
<evidence type="ECO:0000313" key="4">
    <source>
        <dbReference type="Proteomes" id="UP001142810"/>
    </source>
</evidence>
<accession>A0ABT3P480</accession>
<dbReference type="InterPro" id="IPR012654">
    <property type="entry name" value="CHP02391"/>
</dbReference>
<sequence length="87" mass="9811">LLSTISRRYGSMTQTNPPPNLPARFKKGFANFLKGVFGTFRNTTAHAPRVTWVIEEQDALDILSTVSLIHRRLDGAIEAQKLYRGRP</sequence>
<dbReference type="NCBIfam" id="TIGR02391">
    <property type="entry name" value="hypoth_ymh"/>
    <property type="match status" value="1"/>
</dbReference>
<evidence type="ECO:0000256" key="1">
    <source>
        <dbReference type="SAM" id="MobiDB-lite"/>
    </source>
</evidence>
<feature type="domain" description="Conserved hypothetical protein CHP02391" evidence="2">
    <location>
        <begin position="26"/>
        <end position="73"/>
    </location>
</feature>
<dbReference type="Proteomes" id="UP001142810">
    <property type="component" value="Unassembled WGS sequence"/>
</dbReference>